<organism evidence="8 9">
    <name type="scientific">Larinioides sclopetarius</name>
    <dbReference type="NCBI Taxonomy" id="280406"/>
    <lineage>
        <taxon>Eukaryota</taxon>
        <taxon>Metazoa</taxon>
        <taxon>Ecdysozoa</taxon>
        <taxon>Arthropoda</taxon>
        <taxon>Chelicerata</taxon>
        <taxon>Arachnida</taxon>
        <taxon>Araneae</taxon>
        <taxon>Araneomorphae</taxon>
        <taxon>Entelegynae</taxon>
        <taxon>Araneoidea</taxon>
        <taxon>Araneidae</taxon>
        <taxon>Larinioides</taxon>
    </lineage>
</organism>
<evidence type="ECO:0000256" key="5">
    <source>
        <dbReference type="PROSITE-ProRule" id="PRU00191"/>
    </source>
</evidence>
<feature type="compositionally biased region" description="Low complexity" evidence="6">
    <location>
        <begin position="226"/>
        <end position="235"/>
    </location>
</feature>
<feature type="compositionally biased region" description="Polar residues" evidence="6">
    <location>
        <begin position="627"/>
        <end position="638"/>
    </location>
</feature>
<feature type="compositionally biased region" description="Basic and acidic residues" evidence="6">
    <location>
        <begin position="639"/>
        <end position="650"/>
    </location>
</feature>
<gene>
    <name evidence="8" type="ORF">LARSCL_LOCUS16479</name>
</gene>
<evidence type="ECO:0000256" key="1">
    <source>
        <dbReference type="ARBA" id="ARBA00022553"/>
    </source>
</evidence>
<evidence type="ECO:0000259" key="7">
    <source>
        <dbReference type="PROSITE" id="PS50001"/>
    </source>
</evidence>
<evidence type="ECO:0000256" key="4">
    <source>
        <dbReference type="ARBA" id="ARBA00074794"/>
    </source>
</evidence>
<feature type="compositionally biased region" description="Polar residues" evidence="6">
    <location>
        <begin position="535"/>
        <end position="545"/>
    </location>
</feature>
<accession>A0AAV2B3D3</accession>
<feature type="region of interest" description="Disordered" evidence="6">
    <location>
        <begin position="1"/>
        <end position="25"/>
    </location>
</feature>
<feature type="compositionally biased region" description="Polar residues" evidence="6">
    <location>
        <begin position="196"/>
        <end position="206"/>
    </location>
</feature>
<dbReference type="AlphaFoldDB" id="A0AAV2B3D3"/>
<dbReference type="EMBL" id="CAXIEN010000264">
    <property type="protein sequence ID" value="CAL1290420.1"/>
    <property type="molecule type" value="Genomic_DNA"/>
</dbReference>
<feature type="region of interest" description="Disordered" evidence="6">
    <location>
        <begin position="196"/>
        <end position="239"/>
    </location>
</feature>
<dbReference type="PANTHER" id="PTHR15127">
    <property type="entry name" value="HEAVYWEIGHT, ISOFORM A"/>
    <property type="match status" value="1"/>
</dbReference>
<dbReference type="PROSITE" id="PS50001">
    <property type="entry name" value="SH2"/>
    <property type="match status" value="1"/>
</dbReference>
<evidence type="ECO:0000256" key="2">
    <source>
        <dbReference type="ARBA" id="ARBA00022999"/>
    </source>
</evidence>
<feature type="domain" description="SH2" evidence="7">
    <location>
        <begin position="719"/>
        <end position="813"/>
    </location>
</feature>
<feature type="region of interest" description="Disordered" evidence="6">
    <location>
        <begin position="86"/>
        <end position="154"/>
    </location>
</feature>
<keyword evidence="2 5" id="KW-0727">SH2 domain</keyword>
<evidence type="ECO:0000256" key="3">
    <source>
        <dbReference type="ARBA" id="ARBA00057390"/>
    </source>
</evidence>
<dbReference type="Proteomes" id="UP001497382">
    <property type="component" value="Unassembled WGS sequence"/>
</dbReference>
<comment type="function">
    <text evidence="3">May function as an adapter protein.</text>
</comment>
<dbReference type="Pfam" id="PF00017">
    <property type="entry name" value="SH2"/>
    <property type="match status" value="1"/>
</dbReference>
<dbReference type="Gene3D" id="3.30.505.10">
    <property type="entry name" value="SH2 domain"/>
    <property type="match status" value="1"/>
</dbReference>
<dbReference type="FunFam" id="3.30.505.10:FF:000058">
    <property type="entry name" value="SH2 domain-containing adapter protein D"/>
    <property type="match status" value="1"/>
</dbReference>
<protein>
    <recommendedName>
        <fullName evidence="4">SH2 domain-containing adapter protein D</fullName>
    </recommendedName>
</protein>
<keyword evidence="1" id="KW-0597">Phosphoprotein</keyword>
<dbReference type="PRINTS" id="PR00401">
    <property type="entry name" value="SH2DOMAIN"/>
</dbReference>
<dbReference type="SMART" id="SM00252">
    <property type="entry name" value="SH2"/>
    <property type="match status" value="1"/>
</dbReference>
<dbReference type="CDD" id="cd09945">
    <property type="entry name" value="SH2_SHB_SHD_SHE_SHF_like"/>
    <property type="match status" value="1"/>
</dbReference>
<dbReference type="InterPro" id="IPR036860">
    <property type="entry name" value="SH2_dom_sf"/>
</dbReference>
<feature type="region of interest" description="Disordered" evidence="6">
    <location>
        <begin position="494"/>
        <end position="682"/>
    </location>
</feature>
<keyword evidence="9" id="KW-1185">Reference proteome</keyword>
<sequence>MAKILKQLVFGQKKNPPAPPMPDYQGEEAAKEEFADHDYENISKFTSEGRSSVRFQEPKEPELVVFDNYSEPADLLRNELSAFGQEDESDPVYMAPIDDATQSSGWTANDEEDMYCVPYEGSDAPPPLPSPCLGPGRSGNASNSKDDPLSADDAYDVVPDISTEDECVGSTPVDDIRPCEEYDEPWEWSVGARLTSSLQVSPSSPGALSLDTTEDRTFSEPAAGASSESLLSDSESCCDEDEMTARQRRLYETAFDSRVKRDADDLDRLMQSPVLQGDLYHNSRTSNEVVTRAASRSSFGSTSGSSASSTPTHQPMVISRDSPRQRHQPLHFTPTERRKVTLIRDHLPRSSSPQARILNLVSGGEPISKGFVQGELNRNGAKVLNTNYDRKISFNNQWDNVSRCSSDKSSSQESMNVVDPKDEFRLSANNSKNEQQQQRNFNLGKSASRDNLVFRDDRRNLTANYPSNWKELTNARLENSNQKNVQDIVFQKDGAQDDPNSFVSKKPVGIHSGVKVLPTDNTRLSKSKNKANPLHSDSCQPQNQVLDPELKENNSQNLPPSNEDARRKPMRPTSLLSEVRPLDNVPQSPDSDNRPSDDYDPPWEFKSNVLRPSVNGSISVPERLSQPVCNQSQLSSSATHDKLESEDQSDKSLPVAVPKALPAKPSGLSSRPNLNLNLNLNSDSPRKARQNLSLNFGCAALSAVGEKVDAELTLEKQGWYHGSISRLDAENLLRVLKEGSYLVRNSESSKQDYSLSLKSARGFMHMKIVHSDGRFILGQFSNPFSSIPEMIHHYSINKLPIKGAEHMSLLYPVIDQLL</sequence>
<dbReference type="InterPro" id="IPR051846">
    <property type="entry name" value="SH2_domain_adapters"/>
</dbReference>
<evidence type="ECO:0000256" key="6">
    <source>
        <dbReference type="SAM" id="MobiDB-lite"/>
    </source>
</evidence>
<dbReference type="PANTHER" id="PTHR15127:SF32">
    <property type="entry name" value="HEAVYWEIGHT, ISOFORM A"/>
    <property type="match status" value="1"/>
</dbReference>
<evidence type="ECO:0000313" key="9">
    <source>
        <dbReference type="Proteomes" id="UP001497382"/>
    </source>
</evidence>
<proteinExistence type="predicted"/>
<dbReference type="GO" id="GO:0001784">
    <property type="term" value="F:phosphotyrosine residue binding"/>
    <property type="evidence" value="ECO:0007669"/>
    <property type="project" value="TreeGrafter"/>
</dbReference>
<dbReference type="SUPFAM" id="SSF55550">
    <property type="entry name" value="SH2 domain"/>
    <property type="match status" value="1"/>
</dbReference>
<feature type="region of interest" description="Disordered" evidence="6">
    <location>
        <begin position="429"/>
        <end position="459"/>
    </location>
</feature>
<evidence type="ECO:0000313" key="8">
    <source>
        <dbReference type="EMBL" id="CAL1290420.1"/>
    </source>
</evidence>
<feature type="compositionally biased region" description="Low complexity" evidence="6">
    <location>
        <begin position="652"/>
        <end position="682"/>
    </location>
</feature>
<feature type="compositionally biased region" description="Low complexity" evidence="6">
    <location>
        <begin position="291"/>
        <end position="310"/>
    </location>
</feature>
<feature type="region of interest" description="Disordered" evidence="6">
    <location>
        <begin position="278"/>
        <end position="337"/>
    </location>
</feature>
<feature type="compositionally biased region" description="Polar residues" evidence="6">
    <location>
        <begin position="429"/>
        <end position="445"/>
    </location>
</feature>
<comment type="caution">
    <text evidence="8">The sequence shown here is derived from an EMBL/GenBank/DDBJ whole genome shotgun (WGS) entry which is preliminary data.</text>
</comment>
<name>A0AAV2B3D3_9ARAC</name>
<reference evidence="8 9" key="1">
    <citation type="submission" date="2024-04" db="EMBL/GenBank/DDBJ databases">
        <authorList>
            <person name="Rising A."/>
            <person name="Reimegard J."/>
            <person name="Sonavane S."/>
            <person name="Akerstrom W."/>
            <person name="Nylinder S."/>
            <person name="Hedman E."/>
            <person name="Kallberg Y."/>
        </authorList>
    </citation>
    <scope>NUCLEOTIDE SEQUENCE [LARGE SCALE GENOMIC DNA]</scope>
</reference>
<dbReference type="InterPro" id="IPR000980">
    <property type="entry name" value="SH2"/>
</dbReference>